<evidence type="ECO:0000313" key="2">
    <source>
        <dbReference type="Proteomes" id="UP000807504"/>
    </source>
</evidence>
<gene>
    <name evidence="1" type="ORF">HNY73_010103</name>
</gene>
<dbReference type="AlphaFoldDB" id="A0A8T0EZW8"/>
<comment type="caution">
    <text evidence="1">The sequence shown here is derived from an EMBL/GenBank/DDBJ whole genome shotgun (WGS) entry which is preliminary data.</text>
</comment>
<organism evidence="1 2">
    <name type="scientific">Argiope bruennichi</name>
    <name type="common">Wasp spider</name>
    <name type="synonym">Aranea bruennichi</name>
    <dbReference type="NCBI Taxonomy" id="94029"/>
    <lineage>
        <taxon>Eukaryota</taxon>
        <taxon>Metazoa</taxon>
        <taxon>Ecdysozoa</taxon>
        <taxon>Arthropoda</taxon>
        <taxon>Chelicerata</taxon>
        <taxon>Arachnida</taxon>
        <taxon>Araneae</taxon>
        <taxon>Araneomorphae</taxon>
        <taxon>Entelegynae</taxon>
        <taxon>Araneoidea</taxon>
        <taxon>Araneidae</taxon>
        <taxon>Argiope</taxon>
    </lineage>
</organism>
<reference evidence="1" key="2">
    <citation type="submission" date="2020-06" db="EMBL/GenBank/DDBJ databases">
        <authorList>
            <person name="Sheffer M."/>
        </authorList>
    </citation>
    <scope>NUCLEOTIDE SEQUENCE</scope>
</reference>
<accession>A0A8T0EZW8</accession>
<keyword evidence="2" id="KW-1185">Reference proteome</keyword>
<proteinExistence type="predicted"/>
<reference evidence="1" key="1">
    <citation type="journal article" date="2020" name="bioRxiv">
        <title>Chromosome-level reference genome of the European wasp spider Argiope bruennichi: a resource for studies on range expansion and evolutionary adaptation.</title>
        <authorList>
            <person name="Sheffer M.M."/>
            <person name="Hoppe A."/>
            <person name="Krehenwinkel H."/>
            <person name="Uhl G."/>
            <person name="Kuss A.W."/>
            <person name="Jensen L."/>
            <person name="Jensen C."/>
            <person name="Gillespie R.G."/>
            <person name="Hoff K.J."/>
            <person name="Prost S."/>
        </authorList>
    </citation>
    <scope>NUCLEOTIDE SEQUENCE</scope>
</reference>
<name>A0A8T0EZW8_ARGBR</name>
<sequence>MLDSPYVMDCVRIMDYGWGWRCGYLLVPWIGGRAEGVSNERLSCGFWGWCWEAWAMPVYSSDVCWSNETPFPICRLTAFLSLGENCVDSRHLDGQGTFSRFRKEVISGGQLPCVHAALFDKGPTSIASTVFSVPCKYYPSAPMLHTRKYSLKVISKYKKFKDTVSLQIILIKLTKRHGVWKPAVFGSSRNILTEFFVFTHDGTSYESKEAEYLAIDIGAAHFTKNTLVHLIERRLITTLHLCSGYLRLQPQILNMGDVWIDGKNGTEVISIFIGQTA</sequence>
<dbReference type="Proteomes" id="UP000807504">
    <property type="component" value="Unassembled WGS sequence"/>
</dbReference>
<dbReference type="EMBL" id="JABXBU010000030">
    <property type="protein sequence ID" value="KAF8784424.1"/>
    <property type="molecule type" value="Genomic_DNA"/>
</dbReference>
<evidence type="ECO:0000313" key="1">
    <source>
        <dbReference type="EMBL" id="KAF8784424.1"/>
    </source>
</evidence>
<protein>
    <submittedName>
        <fullName evidence="1">Uncharacterized protein</fullName>
    </submittedName>
</protein>